<reference evidence="1 2" key="2">
    <citation type="journal article" date="2022" name="Mol. Ecol. Resour.">
        <title>The genomes of chicory, endive, great burdock and yacon provide insights into Asteraceae paleo-polyploidization history and plant inulin production.</title>
        <authorList>
            <person name="Fan W."/>
            <person name="Wang S."/>
            <person name="Wang H."/>
            <person name="Wang A."/>
            <person name="Jiang F."/>
            <person name="Liu H."/>
            <person name="Zhao H."/>
            <person name="Xu D."/>
            <person name="Zhang Y."/>
        </authorList>
    </citation>
    <scope>NUCLEOTIDE SEQUENCE [LARGE SCALE GENOMIC DNA]</scope>
    <source>
        <strain evidence="2">cv. Punajuju</strain>
        <tissue evidence="1">Leaves</tissue>
    </source>
</reference>
<keyword evidence="2" id="KW-1185">Reference proteome</keyword>
<proteinExistence type="predicted"/>
<organism evidence="1 2">
    <name type="scientific">Cichorium intybus</name>
    <name type="common">Chicory</name>
    <dbReference type="NCBI Taxonomy" id="13427"/>
    <lineage>
        <taxon>Eukaryota</taxon>
        <taxon>Viridiplantae</taxon>
        <taxon>Streptophyta</taxon>
        <taxon>Embryophyta</taxon>
        <taxon>Tracheophyta</taxon>
        <taxon>Spermatophyta</taxon>
        <taxon>Magnoliopsida</taxon>
        <taxon>eudicotyledons</taxon>
        <taxon>Gunneridae</taxon>
        <taxon>Pentapetalae</taxon>
        <taxon>asterids</taxon>
        <taxon>campanulids</taxon>
        <taxon>Asterales</taxon>
        <taxon>Asteraceae</taxon>
        <taxon>Cichorioideae</taxon>
        <taxon>Cichorieae</taxon>
        <taxon>Cichoriinae</taxon>
        <taxon>Cichorium</taxon>
    </lineage>
</organism>
<gene>
    <name evidence="1" type="ORF">L2E82_15751</name>
</gene>
<name>A0ACB9F3P1_CICIN</name>
<comment type="caution">
    <text evidence="1">The sequence shown here is derived from an EMBL/GenBank/DDBJ whole genome shotgun (WGS) entry which is preliminary data.</text>
</comment>
<accession>A0ACB9F3P1</accession>
<reference evidence="2" key="1">
    <citation type="journal article" date="2022" name="Mol. Ecol. Resour.">
        <title>The genomes of chicory, endive, great burdock and yacon provide insights into Asteraceae palaeo-polyploidization history and plant inulin production.</title>
        <authorList>
            <person name="Fan W."/>
            <person name="Wang S."/>
            <person name="Wang H."/>
            <person name="Wang A."/>
            <person name="Jiang F."/>
            <person name="Liu H."/>
            <person name="Zhao H."/>
            <person name="Xu D."/>
            <person name="Zhang Y."/>
        </authorList>
    </citation>
    <scope>NUCLEOTIDE SEQUENCE [LARGE SCALE GENOMIC DNA]</scope>
    <source>
        <strain evidence="2">cv. Punajuju</strain>
    </source>
</reference>
<dbReference type="Proteomes" id="UP001055811">
    <property type="component" value="Linkage Group LG03"/>
</dbReference>
<evidence type="ECO:0000313" key="1">
    <source>
        <dbReference type="EMBL" id="KAI3765709.1"/>
    </source>
</evidence>
<dbReference type="EMBL" id="CM042011">
    <property type="protein sequence ID" value="KAI3765709.1"/>
    <property type="molecule type" value="Genomic_DNA"/>
</dbReference>
<protein>
    <submittedName>
        <fullName evidence="1">Uncharacterized protein</fullName>
    </submittedName>
</protein>
<sequence>MKRDKAKVSWKTVCLPKTHGGLECFSILDAYDADINAENAIEDQGGAEVNGAEVNGEGAEVNGEGAEEDEGGDVEIAEEDEGGMMRMRMRMRMTTST</sequence>
<evidence type="ECO:0000313" key="2">
    <source>
        <dbReference type="Proteomes" id="UP001055811"/>
    </source>
</evidence>